<evidence type="ECO:0000313" key="5">
    <source>
        <dbReference type="Proteomes" id="UP000005444"/>
    </source>
</evidence>
<dbReference type="STRING" id="701521.PECL_487"/>
<dbReference type="GO" id="GO:0003677">
    <property type="term" value="F:DNA binding"/>
    <property type="evidence" value="ECO:0007669"/>
    <property type="project" value="UniProtKB-UniRule"/>
</dbReference>
<keyword evidence="5" id="KW-1185">Reference proteome</keyword>
<dbReference type="PATRIC" id="fig|701521.8.peg.463"/>
<evidence type="ECO:0000256" key="2">
    <source>
        <dbReference type="PROSITE-ProRule" id="PRU00335"/>
    </source>
</evidence>
<dbReference type="SUPFAM" id="SSF48498">
    <property type="entry name" value="Tetracyclin repressor-like, C-terminal domain"/>
    <property type="match status" value="1"/>
</dbReference>
<reference evidence="4 5" key="1">
    <citation type="journal article" date="2012" name="J. Bacteriol.">
        <title>Complete Genome Sequence of the Beer Spoilage Organism Pediococcus claussenii ATCC BAA-344T.</title>
        <authorList>
            <person name="Pittet V."/>
            <person name="Abegunde T."/>
            <person name="Marfleet T."/>
            <person name="Haakensen M."/>
            <person name="Morrow K."/>
            <person name="Jayaprakash T."/>
            <person name="Schroeder K."/>
            <person name="Trost B."/>
            <person name="Byrns S."/>
            <person name="Bergsveinson J."/>
            <person name="Kusalik A."/>
            <person name="Ziola B."/>
        </authorList>
    </citation>
    <scope>NUCLEOTIDE SEQUENCE [LARGE SCALE GENOMIC DNA]</scope>
    <source>
        <strain evidence="4 5">ATCC BAA-344</strain>
    </source>
</reference>
<feature type="DNA-binding region" description="H-T-H motif" evidence="2">
    <location>
        <begin position="35"/>
        <end position="54"/>
    </location>
</feature>
<dbReference type="InterPro" id="IPR009057">
    <property type="entry name" value="Homeodomain-like_sf"/>
</dbReference>
<dbReference type="EMBL" id="CP003137">
    <property type="protein sequence ID" value="AEV94789.1"/>
    <property type="molecule type" value="Genomic_DNA"/>
</dbReference>
<sequence>MTSKKRNRRSNEDIQKAIFDATLEIMNEEGFEKVTFAKVAKRSGTNRPVLYRRWETPFELIYDAEQYATDDVDSFDDIDFSGKTMRENLIAILTHFDDSPEFMKAYLVELGRGTDSINKLSKELQKQNLFIMERLLSQAQLDGEIKHTVTDYVKLLPFNLILYQAMIDKSKITKQLVIEIVDQVIVPAIMAQQA</sequence>
<dbReference type="PROSITE" id="PS50977">
    <property type="entry name" value="HTH_TETR_2"/>
    <property type="match status" value="1"/>
</dbReference>
<evidence type="ECO:0000259" key="3">
    <source>
        <dbReference type="PROSITE" id="PS50977"/>
    </source>
</evidence>
<keyword evidence="1 2" id="KW-0238">DNA-binding</keyword>
<evidence type="ECO:0000256" key="1">
    <source>
        <dbReference type="ARBA" id="ARBA00023125"/>
    </source>
</evidence>
<accession>G8PBP0</accession>
<dbReference type="SUPFAM" id="SSF46689">
    <property type="entry name" value="Homeodomain-like"/>
    <property type="match status" value="1"/>
</dbReference>
<feature type="domain" description="HTH tetR-type" evidence="3">
    <location>
        <begin position="12"/>
        <end position="72"/>
    </location>
</feature>
<dbReference type="InterPro" id="IPR036271">
    <property type="entry name" value="Tet_transcr_reg_TetR-rel_C_sf"/>
</dbReference>
<dbReference type="Gene3D" id="1.10.357.10">
    <property type="entry name" value="Tetracycline Repressor, domain 2"/>
    <property type="match status" value="1"/>
</dbReference>
<dbReference type="Proteomes" id="UP000005444">
    <property type="component" value="Chromosome"/>
</dbReference>
<name>G8PBP0_PEDCP</name>
<evidence type="ECO:0000313" key="4">
    <source>
        <dbReference type="EMBL" id="AEV94789.1"/>
    </source>
</evidence>
<gene>
    <name evidence="4" type="ordered locus">PECL_487</name>
</gene>
<organism evidence="4 5">
    <name type="scientific">Pediococcus claussenii (strain ATCC BAA-344 / DSM 14800 / JCM 18046 / KCTC 3811 / LMG 21948 / P06)</name>
    <dbReference type="NCBI Taxonomy" id="701521"/>
    <lineage>
        <taxon>Bacteria</taxon>
        <taxon>Bacillati</taxon>
        <taxon>Bacillota</taxon>
        <taxon>Bacilli</taxon>
        <taxon>Lactobacillales</taxon>
        <taxon>Lactobacillaceae</taxon>
        <taxon>Pediococcus</taxon>
    </lineage>
</organism>
<dbReference type="KEGG" id="pce:PECL_487"/>
<dbReference type="HOGENOM" id="CLU_069356_25_3_9"/>
<dbReference type="Pfam" id="PF00440">
    <property type="entry name" value="TetR_N"/>
    <property type="match status" value="1"/>
</dbReference>
<dbReference type="eggNOG" id="COG1309">
    <property type="taxonomic scope" value="Bacteria"/>
</dbReference>
<dbReference type="AlphaFoldDB" id="G8PBP0"/>
<dbReference type="InterPro" id="IPR001647">
    <property type="entry name" value="HTH_TetR"/>
</dbReference>
<protein>
    <submittedName>
        <fullName evidence="4">Transcriptional regulator, TetR family</fullName>
    </submittedName>
</protein>
<proteinExistence type="predicted"/>